<evidence type="ECO:0000256" key="1">
    <source>
        <dbReference type="SAM" id="Phobius"/>
    </source>
</evidence>
<gene>
    <name evidence="2" type="ORF">AMSG_02334</name>
</gene>
<feature type="transmembrane region" description="Helical" evidence="1">
    <location>
        <begin position="61"/>
        <end position="82"/>
    </location>
</feature>
<reference evidence="2 3" key="1">
    <citation type="submission" date="2010-05" db="EMBL/GenBank/DDBJ databases">
        <title>The Genome Sequence of Thecamonas trahens ATCC 50062.</title>
        <authorList>
            <consortium name="The Broad Institute Genome Sequencing Platform"/>
            <person name="Russ C."/>
            <person name="Cuomo C."/>
            <person name="Shea T."/>
            <person name="Young S.K."/>
            <person name="Zeng Q."/>
            <person name="Koehrsen M."/>
            <person name="Haas B."/>
            <person name="Borodovsky M."/>
            <person name="Guigo R."/>
            <person name="Alvarado L."/>
            <person name="Berlin A."/>
            <person name="Bochicchio J."/>
            <person name="Borenstein D."/>
            <person name="Chapman S."/>
            <person name="Chen Z."/>
            <person name="Freedman E."/>
            <person name="Gellesch M."/>
            <person name="Goldberg J."/>
            <person name="Griggs A."/>
            <person name="Gujja S."/>
            <person name="Heilman E."/>
            <person name="Heiman D."/>
            <person name="Hepburn T."/>
            <person name="Howarth C."/>
            <person name="Jen D."/>
            <person name="Larson L."/>
            <person name="Mehta T."/>
            <person name="Park D."/>
            <person name="Pearson M."/>
            <person name="Roberts A."/>
            <person name="Saif S."/>
            <person name="Shenoy N."/>
            <person name="Sisk P."/>
            <person name="Stolte C."/>
            <person name="Sykes S."/>
            <person name="Thomson T."/>
            <person name="Walk T."/>
            <person name="White J."/>
            <person name="Yandava C."/>
            <person name="Burger G."/>
            <person name="Gray M.W."/>
            <person name="Holland P.W.H."/>
            <person name="King N."/>
            <person name="Lang F.B.F."/>
            <person name="Roger A.J."/>
            <person name="Ruiz-Trillo I."/>
            <person name="Lander E."/>
            <person name="Nusbaum C."/>
        </authorList>
    </citation>
    <scope>NUCLEOTIDE SEQUENCE [LARGE SCALE GENOMIC DNA]</scope>
    <source>
        <strain evidence="2 3">ATCC 50062</strain>
    </source>
</reference>
<sequence>MLATGRPGGVGAGLAAPRSAPVLRATAGSSTARSAITTGAVRPAGRMAWGKIRPDSRSADWSHSLLMVLVGVAATLIALWLVGPRRNPRRAGLGDYHGDGGGDDGSASSTGLVSSVLGGLGLAPQANSPQDVLAQMAPSDAEELAVAASAAAPTAGLSPSLHRALDDSAESMRSLWLELRKAYADEHISLLLDDFALYALLRKLDPGAVAFVGAPHGWRLVQTASDALGVNAGRGTVDATPEAPLVCIGFDDATAADVEHTSCALYDARPLPAGVDGSRAPQAHLVPGAIDAARVLTALEPYVSRDRPAVVVLDLPSRSLASGLASRFSAPATALLDILPELPAGTVLVVPEIYLPGLPPRTRFDYKQRGINSMLASASDENTWRDLGSEFELAFALWADGHVCAASSCKGQTSEWKLLFAAHYARHSPKNLLLPAGIDPAAAEHPYIPNRYGDPEDMPWWLPEAGTVWLVKGGKRPA</sequence>
<dbReference type="RefSeq" id="XP_013760879.1">
    <property type="nucleotide sequence ID" value="XM_013905425.1"/>
</dbReference>
<protein>
    <submittedName>
        <fullName evidence="2">Uncharacterized protein</fullName>
    </submittedName>
</protein>
<dbReference type="EMBL" id="GL349441">
    <property type="protein sequence ID" value="KNC56364.1"/>
    <property type="molecule type" value="Genomic_DNA"/>
</dbReference>
<evidence type="ECO:0000313" key="2">
    <source>
        <dbReference type="EMBL" id="KNC56364.1"/>
    </source>
</evidence>
<dbReference type="GeneID" id="25562018"/>
<dbReference type="AlphaFoldDB" id="A0A0L0DVL9"/>
<keyword evidence="1" id="KW-0812">Transmembrane</keyword>
<keyword evidence="1" id="KW-1133">Transmembrane helix</keyword>
<evidence type="ECO:0000313" key="3">
    <source>
        <dbReference type="Proteomes" id="UP000054408"/>
    </source>
</evidence>
<name>A0A0L0DVL9_THETB</name>
<dbReference type="Proteomes" id="UP000054408">
    <property type="component" value="Unassembled WGS sequence"/>
</dbReference>
<accession>A0A0L0DVL9</accession>
<keyword evidence="3" id="KW-1185">Reference proteome</keyword>
<keyword evidence="1" id="KW-0472">Membrane</keyword>
<proteinExistence type="predicted"/>
<organism evidence="2 3">
    <name type="scientific">Thecamonas trahens ATCC 50062</name>
    <dbReference type="NCBI Taxonomy" id="461836"/>
    <lineage>
        <taxon>Eukaryota</taxon>
        <taxon>Apusozoa</taxon>
        <taxon>Apusomonadida</taxon>
        <taxon>Apusomonadidae</taxon>
        <taxon>Thecamonas</taxon>
    </lineage>
</organism>